<dbReference type="EMBL" id="FZNQ01000002">
    <property type="protein sequence ID" value="SNR32628.1"/>
    <property type="molecule type" value="Genomic_DNA"/>
</dbReference>
<dbReference type="Pfam" id="PF19121">
    <property type="entry name" value="DUF5805"/>
    <property type="match status" value="1"/>
</dbReference>
<keyword evidence="3" id="KW-1185">Reference proteome</keyword>
<dbReference type="Proteomes" id="UP000198397">
    <property type="component" value="Unassembled WGS sequence"/>
</dbReference>
<proteinExistence type="predicted"/>
<organism evidence="2 3">
    <name type="scientific">Halorubrum vacuolatum</name>
    <name type="common">Natronobacterium vacuolatum</name>
    <dbReference type="NCBI Taxonomy" id="63740"/>
    <lineage>
        <taxon>Archaea</taxon>
        <taxon>Methanobacteriati</taxon>
        <taxon>Methanobacteriota</taxon>
        <taxon>Stenosarchaea group</taxon>
        <taxon>Halobacteria</taxon>
        <taxon>Halobacteriales</taxon>
        <taxon>Haloferacaceae</taxon>
        <taxon>Halorubrum</taxon>
    </lineage>
</organism>
<dbReference type="AlphaFoldDB" id="A0A238VEN5"/>
<dbReference type="InterPro" id="IPR043828">
    <property type="entry name" value="DUF5805"/>
</dbReference>
<evidence type="ECO:0000256" key="1">
    <source>
        <dbReference type="SAM" id="MobiDB-lite"/>
    </source>
</evidence>
<sequence>MSSERRTVKTYVPAAQKHEWERHAEELGMSQSEFVKTMVQAGRRGFTLQDPNNPPKASSDGSNPRGNVLEERIERALAEGPRSWDDLIDEVRGDLEDRLDSALDALQDRNRVRYSGRDGGYVLIDE</sequence>
<evidence type="ECO:0000313" key="2">
    <source>
        <dbReference type="EMBL" id="SNR32628.1"/>
    </source>
</evidence>
<accession>A0A238VEN5</accession>
<feature type="compositionally biased region" description="Polar residues" evidence="1">
    <location>
        <begin position="49"/>
        <end position="65"/>
    </location>
</feature>
<dbReference type="RefSeq" id="WP_089383777.1">
    <property type="nucleotide sequence ID" value="NZ_FZNQ01000002.1"/>
</dbReference>
<evidence type="ECO:0000313" key="3">
    <source>
        <dbReference type="Proteomes" id="UP000198397"/>
    </source>
</evidence>
<protein>
    <submittedName>
        <fullName evidence="2">Uncharacterized protein</fullName>
    </submittedName>
</protein>
<gene>
    <name evidence="2" type="ORF">SAMN06264855_102335</name>
</gene>
<name>A0A238VEN5_HALVU</name>
<feature type="region of interest" description="Disordered" evidence="1">
    <location>
        <begin position="42"/>
        <end position="67"/>
    </location>
</feature>
<reference evidence="2 3" key="1">
    <citation type="submission" date="2017-06" db="EMBL/GenBank/DDBJ databases">
        <authorList>
            <person name="Kim H.J."/>
            <person name="Triplett B.A."/>
        </authorList>
    </citation>
    <scope>NUCLEOTIDE SEQUENCE [LARGE SCALE GENOMIC DNA]</scope>
    <source>
        <strain evidence="2 3">DSM 8800</strain>
    </source>
</reference>
<dbReference type="OrthoDB" id="210343at2157"/>